<sequence length="176" mass="18800">MGYLRSTVAAVVLAAGLLATVPAPAAPAAEVNMANGSVNFSTPDGWLDILQTDGDPEVRVFQVPDPSPTGHTTLARITVTVKQEPDASDFHSYMDEANAKAMALPGYQAVAKAAEPNSYSYIAREAGVASSYRERYWYRDGHAIQLRCVRPQQSQAGAAWVAAFDRGCDAIAARLK</sequence>
<dbReference type="RefSeq" id="WP_404535356.1">
    <property type="nucleotide sequence ID" value="NZ_JADIKL010000001.1"/>
</dbReference>
<keyword evidence="1" id="KW-0732">Signal</keyword>
<organism evidence="2 3">
    <name type="scientific">Dyella agri</name>
    <dbReference type="NCBI Taxonomy" id="1926869"/>
    <lineage>
        <taxon>Bacteria</taxon>
        <taxon>Pseudomonadati</taxon>
        <taxon>Pseudomonadota</taxon>
        <taxon>Gammaproteobacteria</taxon>
        <taxon>Lysobacterales</taxon>
        <taxon>Rhodanobacteraceae</taxon>
        <taxon>Dyella</taxon>
    </lineage>
</organism>
<dbReference type="Proteomes" id="UP001620397">
    <property type="component" value="Unassembled WGS sequence"/>
</dbReference>
<name>A0ABW8KD64_9GAMM</name>
<proteinExistence type="predicted"/>
<keyword evidence="3" id="KW-1185">Reference proteome</keyword>
<accession>A0ABW8KD64</accession>
<comment type="caution">
    <text evidence="2">The sequence shown here is derived from an EMBL/GenBank/DDBJ whole genome shotgun (WGS) entry which is preliminary data.</text>
</comment>
<protein>
    <submittedName>
        <fullName evidence="2">Uncharacterized protein</fullName>
    </submittedName>
</protein>
<feature type="signal peptide" evidence="1">
    <location>
        <begin position="1"/>
        <end position="25"/>
    </location>
</feature>
<evidence type="ECO:0000256" key="1">
    <source>
        <dbReference type="SAM" id="SignalP"/>
    </source>
</evidence>
<evidence type="ECO:0000313" key="3">
    <source>
        <dbReference type="Proteomes" id="UP001620397"/>
    </source>
</evidence>
<reference evidence="2 3" key="1">
    <citation type="submission" date="2020-10" db="EMBL/GenBank/DDBJ databases">
        <title>Phylogeny of dyella-like bacteria.</title>
        <authorList>
            <person name="Fu J."/>
        </authorList>
    </citation>
    <scope>NUCLEOTIDE SEQUENCE [LARGE SCALE GENOMIC DNA]</scope>
    <source>
        <strain evidence="2 3">DKC-1</strain>
    </source>
</reference>
<evidence type="ECO:0000313" key="2">
    <source>
        <dbReference type="EMBL" id="MFK2929386.1"/>
    </source>
</evidence>
<dbReference type="EMBL" id="JADIKL010000001">
    <property type="protein sequence ID" value="MFK2929386.1"/>
    <property type="molecule type" value="Genomic_DNA"/>
</dbReference>
<gene>
    <name evidence="2" type="ORF">ISP14_01155</name>
</gene>
<feature type="chain" id="PRO_5047071189" evidence="1">
    <location>
        <begin position="26"/>
        <end position="176"/>
    </location>
</feature>